<feature type="coiled-coil region" evidence="6">
    <location>
        <begin position="125"/>
        <end position="159"/>
    </location>
</feature>
<dbReference type="Gene3D" id="1.20.5.170">
    <property type="match status" value="1"/>
</dbReference>
<dbReference type="STRING" id="101091.A0A1C7NDI5"/>
<reference evidence="9 10" key="1">
    <citation type="submission" date="2016-03" db="EMBL/GenBank/DDBJ databases">
        <title>Choanephora cucurbitarum.</title>
        <authorList>
            <person name="Min B."/>
            <person name="Park H."/>
            <person name="Park J.-H."/>
            <person name="Shin H.-D."/>
            <person name="Choi I.-G."/>
        </authorList>
    </citation>
    <scope>NUCLEOTIDE SEQUENCE [LARGE SCALE GENOMIC DNA]</scope>
    <source>
        <strain evidence="9 10">KUS-F28377</strain>
    </source>
</reference>
<keyword evidence="4" id="KW-0804">Transcription</keyword>
<feature type="region of interest" description="Disordered" evidence="7">
    <location>
        <begin position="89"/>
        <end position="113"/>
    </location>
</feature>
<evidence type="ECO:0000256" key="2">
    <source>
        <dbReference type="ARBA" id="ARBA00023015"/>
    </source>
</evidence>
<dbReference type="GO" id="GO:0000977">
    <property type="term" value="F:RNA polymerase II transcription regulatory region sequence-specific DNA binding"/>
    <property type="evidence" value="ECO:0007669"/>
    <property type="project" value="TreeGrafter"/>
</dbReference>
<feature type="domain" description="BZIP" evidence="8">
    <location>
        <begin position="106"/>
        <end position="163"/>
    </location>
</feature>
<evidence type="ECO:0000259" key="8">
    <source>
        <dbReference type="PROSITE" id="PS50217"/>
    </source>
</evidence>
<dbReference type="EMBL" id="LUGH01000243">
    <property type="protein sequence ID" value="OBZ87145.1"/>
    <property type="molecule type" value="Genomic_DNA"/>
</dbReference>
<organism evidence="9 10">
    <name type="scientific">Choanephora cucurbitarum</name>
    <dbReference type="NCBI Taxonomy" id="101091"/>
    <lineage>
        <taxon>Eukaryota</taxon>
        <taxon>Fungi</taxon>
        <taxon>Fungi incertae sedis</taxon>
        <taxon>Mucoromycota</taxon>
        <taxon>Mucoromycotina</taxon>
        <taxon>Mucoromycetes</taxon>
        <taxon>Mucorales</taxon>
        <taxon>Mucorineae</taxon>
        <taxon>Choanephoraceae</taxon>
        <taxon>Choanephoroideae</taxon>
        <taxon>Choanephora</taxon>
    </lineage>
</organism>
<accession>A0A1C7NDI5</accession>
<dbReference type="Proteomes" id="UP000093000">
    <property type="component" value="Unassembled WGS sequence"/>
</dbReference>
<dbReference type="Pfam" id="PF07716">
    <property type="entry name" value="bZIP_2"/>
    <property type="match status" value="1"/>
</dbReference>
<dbReference type="PROSITE" id="PS50217">
    <property type="entry name" value="BZIP"/>
    <property type="match status" value="1"/>
</dbReference>
<evidence type="ECO:0000256" key="4">
    <source>
        <dbReference type="ARBA" id="ARBA00023163"/>
    </source>
</evidence>
<dbReference type="PANTHER" id="PTHR13044">
    <property type="entry name" value="ACTIVATING TRANSCRIPTION FACTOR ATF 4/5"/>
    <property type="match status" value="1"/>
</dbReference>
<dbReference type="InParanoid" id="A0A1C7NDI5"/>
<evidence type="ECO:0000313" key="9">
    <source>
        <dbReference type="EMBL" id="OBZ87145.1"/>
    </source>
</evidence>
<evidence type="ECO:0000256" key="7">
    <source>
        <dbReference type="SAM" id="MobiDB-lite"/>
    </source>
</evidence>
<dbReference type="AlphaFoldDB" id="A0A1C7NDI5"/>
<keyword evidence="3" id="KW-0238">DNA-binding</keyword>
<dbReference type="GO" id="GO:0001228">
    <property type="term" value="F:DNA-binding transcription activator activity, RNA polymerase II-specific"/>
    <property type="evidence" value="ECO:0007669"/>
    <property type="project" value="TreeGrafter"/>
</dbReference>
<dbReference type="GO" id="GO:0005634">
    <property type="term" value="C:nucleus"/>
    <property type="evidence" value="ECO:0007669"/>
    <property type="project" value="UniProtKB-SubCell"/>
</dbReference>
<evidence type="ECO:0000256" key="5">
    <source>
        <dbReference type="ARBA" id="ARBA00023242"/>
    </source>
</evidence>
<evidence type="ECO:0000256" key="6">
    <source>
        <dbReference type="SAM" id="Coils"/>
    </source>
</evidence>
<dbReference type="PANTHER" id="PTHR13044:SF14">
    <property type="entry name" value="CRYPTOCEPHAL, ISOFORM A"/>
    <property type="match status" value="1"/>
</dbReference>
<comment type="caution">
    <text evidence="9">The sequence shown here is derived from an EMBL/GenBank/DDBJ whole genome shotgun (WGS) entry which is preliminary data.</text>
</comment>
<gene>
    <name evidence="9" type="primary">cys-3_0</name>
    <name evidence="9" type="ORF">A0J61_04805</name>
</gene>
<proteinExistence type="predicted"/>
<dbReference type="PROSITE" id="PS00036">
    <property type="entry name" value="BZIP_BASIC"/>
    <property type="match status" value="1"/>
</dbReference>
<evidence type="ECO:0000256" key="1">
    <source>
        <dbReference type="ARBA" id="ARBA00004123"/>
    </source>
</evidence>
<feature type="compositionally biased region" description="Basic and acidic residues" evidence="7">
    <location>
        <begin position="90"/>
        <end position="107"/>
    </location>
</feature>
<sequence length="175" mass="19887">MSYIASLNLLNTDSPALENEQVFQDDLALWANAQFNFDTAPGSAVHEEPNNEAIFDTLTKLTQLVQPNNNLPRIAPAPGPMSGIQLLEQQGKKRALEENMTPDDDKRRRNTAASARFRMKKKLREQALEKTSKELADNVEKLEDRVKELEMEAKWLRALVLEKDPQLLNEDKTES</sequence>
<evidence type="ECO:0000256" key="3">
    <source>
        <dbReference type="ARBA" id="ARBA00023125"/>
    </source>
</evidence>
<evidence type="ECO:0000313" key="10">
    <source>
        <dbReference type="Proteomes" id="UP000093000"/>
    </source>
</evidence>
<keyword evidence="5" id="KW-0539">Nucleus</keyword>
<comment type="subcellular location">
    <subcellularLocation>
        <location evidence="1">Nucleus</location>
    </subcellularLocation>
</comment>
<keyword evidence="2" id="KW-0805">Transcription regulation</keyword>
<keyword evidence="6" id="KW-0175">Coiled coil</keyword>
<protein>
    <submittedName>
        <fullName evidence="9">Regulatory protein cys-3</fullName>
    </submittedName>
</protein>
<dbReference type="InterPro" id="IPR046347">
    <property type="entry name" value="bZIP_sf"/>
</dbReference>
<dbReference type="SUPFAM" id="SSF57959">
    <property type="entry name" value="Leucine zipper domain"/>
    <property type="match status" value="1"/>
</dbReference>
<name>A0A1C7NDI5_9FUNG</name>
<dbReference type="InterPro" id="IPR004827">
    <property type="entry name" value="bZIP"/>
</dbReference>
<keyword evidence="10" id="KW-1185">Reference proteome</keyword>
<dbReference type="CDD" id="cd14705">
    <property type="entry name" value="bZIP_Zip1"/>
    <property type="match status" value="1"/>
</dbReference>
<dbReference type="OrthoDB" id="1939598at2759"/>